<accession>A0A5C6CPX4</accession>
<evidence type="ECO:0000313" key="2">
    <source>
        <dbReference type="EMBL" id="TWU25534.1"/>
    </source>
</evidence>
<keyword evidence="1" id="KW-0812">Transmembrane</keyword>
<comment type="caution">
    <text evidence="2">The sequence shown here is derived from an EMBL/GenBank/DDBJ whole genome shotgun (WGS) entry which is preliminary data.</text>
</comment>
<reference evidence="2 3" key="1">
    <citation type="submission" date="2019-02" db="EMBL/GenBank/DDBJ databases">
        <title>Deep-cultivation of Planctomycetes and their phenomic and genomic characterization uncovers novel biology.</title>
        <authorList>
            <person name="Wiegand S."/>
            <person name="Jogler M."/>
            <person name="Boedeker C."/>
            <person name="Pinto D."/>
            <person name="Vollmers J."/>
            <person name="Rivas-Marin E."/>
            <person name="Kohn T."/>
            <person name="Peeters S.H."/>
            <person name="Heuer A."/>
            <person name="Rast P."/>
            <person name="Oberbeckmann S."/>
            <person name="Bunk B."/>
            <person name="Jeske O."/>
            <person name="Meyerdierks A."/>
            <person name="Storesund J.E."/>
            <person name="Kallscheuer N."/>
            <person name="Luecker S."/>
            <person name="Lage O.M."/>
            <person name="Pohl T."/>
            <person name="Merkel B.J."/>
            <person name="Hornburger P."/>
            <person name="Mueller R.-W."/>
            <person name="Bruemmer F."/>
            <person name="Labrenz M."/>
            <person name="Spormann A.M."/>
            <person name="Op Den Camp H."/>
            <person name="Overmann J."/>
            <person name="Amann R."/>
            <person name="Jetten M.S.M."/>
            <person name="Mascher T."/>
            <person name="Medema M.H."/>
            <person name="Devos D.P."/>
            <person name="Kaster A.-K."/>
            <person name="Ovreas L."/>
            <person name="Rohde M."/>
            <person name="Galperin M.Y."/>
            <person name="Jogler C."/>
        </authorList>
    </citation>
    <scope>NUCLEOTIDE SEQUENCE [LARGE SCALE GENOMIC DNA]</scope>
    <source>
        <strain evidence="2 3">Pla144</strain>
    </source>
</reference>
<name>A0A5C6CPX4_9BACT</name>
<proteinExistence type="predicted"/>
<feature type="transmembrane region" description="Helical" evidence="1">
    <location>
        <begin position="120"/>
        <end position="144"/>
    </location>
</feature>
<feature type="transmembrane region" description="Helical" evidence="1">
    <location>
        <begin position="75"/>
        <end position="100"/>
    </location>
</feature>
<dbReference type="EMBL" id="SJPS01000004">
    <property type="protein sequence ID" value="TWU25534.1"/>
    <property type="molecule type" value="Genomic_DNA"/>
</dbReference>
<evidence type="ECO:0000313" key="3">
    <source>
        <dbReference type="Proteomes" id="UP000318437"/>
    </source>
</evidence>
<dbReference type="InterPro" id="IPR007352">
    <property type="entry name" value="DUF420"/>
</dbReference>
<organism evidence="2 3">
    <name type="scientific">Bythopirellula polymerisocia</name>
    <dbReference type="NCBI Taxonomy" id="2528003"/>
    <lineage>
        <taxon>Bacteria</taxon>
        <taxon>Pseudomonadati</taxon>
        <taxon>Planctomycetota</taxon>
        <taxon>Planctomycetia</taxon>
        <taxon>Pirellulales</taxon>
        <taxon>Lacipirellulaceae</taxon>
        <taxon>Bythopirellula</taxon>
    </lineage>
</organism>
<dbReference type="AlphaFoldDB" id="A0A5C6CPX4"/>
<evidence type="ECO:0008006" key="4">
    <source>
        <dbReference type="Google" id="ProtNLM"/>
    </source>
</evidence>
<protein>
    <recommendedName>
        <fullName evidence="4">DUF420 domain-containing protein</fullName>
    </recommendedName>
</protein>
<keyword evidence="3" id="KW-1185">Reference proteome</keyword>
<keyword evidence="1" id="KW-1133">Transmembrane helix</keyword>
<gene>
    <name evidence="2" type="ORF">Pla144_27400</name>
</gene>
<dbReference type="RefSeq" id="WP_231936350.1">
    <property type="nucleotide sequence ID" value="NZ_SJPS01000004.1"/>
</dbReference>
<evidence type="ECO:0000256" key="1">
    <source>
        <dbReference type="SAM" id="Phobius"/>
    </source>
</evidence>
<dbReference type="Proteomes" id="UP000318437">
    <property type="component" value="Unassembled WGS sequence"/>
</dbReference>
<dbReference type="Pfam" id="PF04238">
    <property type="entry name" value="DUF420"/>
    <property type="match status" value="1"/>
</dbReference>
<sequence length="145" mass="16546">MLDLVCLGMVLVLAILGWSIRLVRKHGNYSLHKKVQLTLAGLLLVVLTLFEVDIRLHGWEERAAGELGGTPSSSVFYVLWVHLFFAMTTLVLWIVVIVRALKNFPQPPLPCEHSRSHRRWAWLAAIDMLLTTCTGWVFYMMAFVL</sequence>
<keyword evidence="1" id="KW-0472">Membrane</keyword>
<feature type="transmembrane region" description="Helical" evidence="1">
    <location>
        <begin position="35"/>
        <end position="54"/>
    </location>
</feature>